<dbReference type="EMBL" id="CCAZ020000001">
    <property type="protein sequence ID" value="CEG08605.1"/>
    <property type="molecule type" value="Genomic_DNA"/>
</dbReference>
<evidence type="ECO:0000313" key="1">
    <source>
        <dbReference type="EMBL" id="CEG08605.1"/>
    </source>
</evidence>
<sequence>MCLTKENTLSFEAQPKYLVHPKTFNFLIPPSMSALSNTKPSKLSDREPVACRCPSHSAAIDALAPEFHASPMLANGQQNSQRKKWHKM</sequence>
<gene>
    <name evidence="1" type="ORF">BN961_02021</name>
</gene>
<dbReference type="AlphaFoldDB" id="A0A090MMF1"/>
<keyword evidence="2" id="KW-1185">Reference proteome</keyword>
<accession>A0A090MMF1</accession>
<comment type="caution">
    <text evidence="1">The sequence shown here is derived from an EMBL/GenBank/DDBJ whole genome shotgun (WGS) entry which is preliminary data.</text>
</comment>
<dbReference type="Proteomes" id="UP000035762">
    <property type="component" value="Unassembled WGS sequence"/>
</dbReference>
<evidence type="ECO:0000313" key="2">
    <source>
        <dbReference type="Proteomes" id="UP000035762"/>
    </source>
</evidence>
<name>A0A090MMF1_AFIFE</name>
<reference evidence="1 2" key="1">
    <citation type="journal article" date="2014" name="Genome Announc.">
        <title>Genome Sequence of Afipia felis Strain 76713, Isolated in Hospital Water Using an Amoeba Co-Culture Procedure.</title>
        <authorList>
            <person name="Benamar S."/>
            <person name="La Scola B."/>
            <person name="Croce O."/>
        </authorList>
    </citation>
    <scope>NUCLEOTIDE SEQUENCE [LARGE SCALE GENOMIC DNA]</scope>
    <source>
        <strain evidence="1 2">76713</strain>
    </source>
</reference>
<organism evidence="1 2">
    <name type="scientific">Afipia felis</name>
    <name type="common">Cat scratch disease bacillus</name>
    <dbReference type="NCBI Taxonomy" id="1035"/>
    <lineage>
        <taxon>Bacteria</taxon>
        <taxon>Pseudomonadati</taxon>
        <taxon>Pseudomonadota</taxon>
        <taxon>Alphaproteobacteria</taxon>
        <taxon>Hyphomicrobiales</taxon>
        <taxon>Nitrobacteraceae</taxon>
        <taxon>Afipia</taxon>
    </lineage>
</organism>
<protein>
    <submittedName>
        <fullName evidence="1">Uncharacterized protein</fullName>
    </submittedName>
</protein>
<proteinExistence type="predicted"/>